<comment type="caution">
    <text evidence="3">The sequence shown here is derived from an EMBL/GenBank/DDBJ whole genome shotgun (WGS) entry which is preliminary data.</text>
</comment>
<keyword evidence="2" id="KW-1133">Transmembrane helix</keyword>
<organism evidence="3 4">
    <name type="scientific">Amblyomma americanum</name>
    <name type="common">Lone star tick</name>
    <dbReference type="NCBI Taxonomy" id="6943"/>
    <lineage>
        <taxon>Eukaryota</taxon>
        <taxon>Metazoa</taxon>
        <taxon>Ecdysozoa</taxon>
        <taxon>Arthropoda</taxon>
        <taxon>Chelicerata</taxon>
        <taxon>Arachnida</taxon>
        <taxon>Acari</taxon>
        <taxon>Parasitiformes</taxon>
        <taxon>Ixodida</taxon>
        <taxon>Ixodoidea</taxon>
        <taxon>Ixodidae</taxon>
        <taxon>Amblyomminae</taxon>
        <taxon>Amblyomma</taxon>
    </lineage>
</organism>
<feature type="region of interest" description="Disordered" evidence="1">
    <location>
        <begin position="33"/>
        <end position="53"/>
    </location>
</feature>
<accession>A0AAQ4E6I0</accession>
<keyword evidence="4" id="KW-1185">Reference proteome</keyword>
<protein>
    <submittedName>
        <fullName evidence="3">Uncharacterized protein</fullName>
    </submittedName>
</protein>
<sequence length="94" mass="9322">MGASGPSLGLIFGVALVVITLSAVVTFYALGKDKEATPSGPPSSSASTPFPPLVLVPDNKSLLAEDRDAGVAEYEGSSSGPGDDACASPTPETN</sequence>
<evidence type="ECO:0000256" key="1">
    <source>
        <dbReference type="SAM" id="MobiDB-lite"/>
    </source>
</evidence>
<dbReference type="Proteomes" id="UP001321473">
    <property type="component" value="Unassembled WGS sequence"/>
</dbReference>
<evidence type="ECO:0000313" key="4">
    <source>
        <dbReference type="Proteomes" id="UP001321473"/>
    </source>
</evidence>
<feature type="transmembrane region" description="Helical" evidence="2">
    <location>
        <begin position="6"/>
        <end position="30"/>
    </location>
</feature>
<keyword evidence="2" id="KW-0812">Transmembrane</keyword>
<gene>
    <name evidence="3" type="ORF">V5799_013245</name>
</gene>
<evidence type="ECO:0000313" key="3">
    <source>
        <dbReference type="EMBL" id="KAK8770290.1"/>
    </source>
</evidence>
<name>A0AAQ4E6I0_AMBAM</name>
<reference evidence="3 4" key="1">
    <citation type="journal article" date="2023" name="Arcadia Sci">
        <title>De novo assembly of a long-read Amblyomma americanum tick genome.</title>
        <authorList>
            <person name="Chou S."/>
            <person name="Poskanzer K.E."/>
            <person name="Rollins M."/>
            <person name="Thuy-Boun P.S."/>
        </authorList>
    </citation>
    <scope>NUCLEOTIDE SEQUENCE [LARGE SCALE GENOMIC DNA]</scope>
    <source>
        <strain evidence="3">F_SG_1</strain>
        <tissue evidence="3">Salivary glands</tissue>
    </source>
</reference>
<evidence type="ECO:0000256" key="2">
    <source>
        <dbReference type="SAM" id="Phobius"/>
    </source>
</evidence>
<proteinExistence type="predicted"/>
<keyword evidence="2" id="KW-0472">Membrane</keyword>
<feature type="region of interest" description="Disordered" evidence="1">
    <location>
        <begin position="67"/>
        <end position="94"/>
    </location>
</feature>
<dbReference type="AlphaFoldDB" id="A0AAQ4E6I0"/>
<dbReference type="EMBL" id="JARKHS020021349">
    <property type="protein sequence ID" value="KAK8770290.1"/>
    <property type="molecule type" value="Genomic_DNA"/>
</dbReference>